<comment type="similarity">
    <text evidence="1">Belongs to the AHA1 family.</text>
</comment>
<dbReference type="OrthoDB" id="118413at2"/>
<dbReference type="RefSeq" id="WP_053603025.1">
    <property type="nucleotide sequence ID" value="NZ_CP012600.1"/>
</dbReference>
<proteinExistence type="inferred from homology"/>
<evidence type="ECO:0000256" key="1">
    <source>
        <dbReference type="ARBA" id="ARBA00006817"/>
    </source>
</evidence>
<feature type="domain" description="Activator of Hsp90 ATPase homologue 1/2-like C-terminal" evidence="2">
    <location>
        <begin position="12"/>
        <end position="159"/>
    </location>
</feature>
<dbReference type="InterPro" id="IPR013538">
    <property type="entry name" value="ASHA1/2-like_C"/>
</dbReference>
<dbReference type="AlphaFoldDB" id="A0A0M4FQ83"/>
<evidence type="ECO:0000313" key="3">
    <source>
        <dbReference type="EMBL" id="ALC81271.1"/>
    </source>
</evidence>
<accession>A0A0M4FQ83</accession>
<keyword evidence="4" id="KW-1185">Reference proteome</keyword>
<protein>
    <submittedName>
        <fullName evidence="3">Polyketide cyclase</fullName>
    </submittedName>
</protein>
<dbReference type="InterPro" id="IPR023393">
    <property type="entry name" value="START-like_dom_sf"/>
</dbReference>
<dbReference type="PATRIC" id="fig|1441095.3.peg.1423"/>
<dbReference type="STRING" id="1441095.AM592_06450"/>
<dbReference type="Proteomes" id="UP000067625">
    <property type="component" value="Chromosome"/>
</dbReference>
<dbReference type="SUPFAM" id="SSF55961">
    <property type="entry name" value="Bet v1-like"/>
    <property type="match status" value="1"/>
</dbReference>
<evidence type="ECO:0000313" key="4">
    <source>
        <dbReference type="Proteomes" id="UP000067625"/>
    </source>
</evidence>
<dbReference type="Gene3D" id="3.30.530.20">
    <property type="match status" value="1"/>
</dbReference>
<evidence type="ECO:0000259" key="2">
    <source>
        <dbReference type="Pfam" id="PF08327"/>
    </source>
</evidence>
<dbReference type="EMBL" id="CP012600">
    <property type="protein sequence ID" value="ALC81271.1"/>
    <property type="molecule type" value="Genomic_DNA"/>
</dbReference>
<sequence length="167" mass="19291">MFTKIEITRTFNATRELVFKAFTESEHLQNWWGPKGWTFDISKFEPRQGGVFHYNQISPDGSVMWVKFVYHDINAPEKLIYTSCFSDEKGNIVPAPFDDNWPLEILNTFTFSEHEGKTTLTMIGTPVSPTEEEIKTFEESQEMIQKGFSGTFDQLADYLSKGLKQII</sequence>
<reference evidence="4" key="1">
    <citation type="submission" date="2015-08" db="EMBL/GenBank/DDBJ databases">
        <title>Genome sequencing project for genomic taxonomy and phylogenomics of Bacillus-like bacteria.</title>
        <authorList>
            <person name="Liu B."/>
            <person name="Wang J."/>
            <person name="Zhu Y."/>
            <person name="Liu G."/>
            <person name="Chen Q."/>
            <person name="Chen Z."/>
            <person name="Lan J."/>
            <person name="Che J."/>
            <person name="Ge C."/>
            <person name="Shi H."/>
            <person name="Pan Z."/>
            <person name="Liu X."/>
        </authorList>
    </citation>
    <scope>NUCLEOTIDE SEQUENCE [LARGE SCALE GENOMIC DNA]</scope>
    <source>
        <strain evidence="4">FJAT-4402</strain>
    </source>
</reference>
<dbReference type="Pfam" id="PF08327">
    <property type="entry name" value="AHSA1"/>
    <property type="match status" value="1"/>
</dbReference>
<reference evidence="3 4" key="2">
    <citation type="journal article" date="2016" name="Int. J. Syst. Evol. Microbiol.">
        <title>Bacillus gobiensis sp. nov., isolated from a soil sample.</title>
        <authorList>
            <person name="Liu B."/>
            <person name="Liu G.H."/>
            <person name="Cetin S."/>
            <person name="Schumann P."/>
            <person name="Pan Z.Z."/>
            <person name="Chen Q.Q."/>
        </authorList>
    </citation>
    <scope>NUCLEOTIDE SEQUENCE [LARGE SCALE GENOMIC DNA]</scope>
    <source>
        <strain evidence="3 4">FJAT-4402</strain>
    </source>
</reference>
<gene>
    <name evidence="3" type="ORF">AM592_06450</name>
</gene>
<organism evidence="3 4">
    <name type="scientific">Bacillus gobiensis</name>
    <dbReference type="NCBI Taxonomy" id="1441095"/>
    <lineage>
        <taxon>Bacteria</taxon>
        <taxon>Bacillati</taxon>
        <taxon>Bacillota</taxon>
        <taxon>Bacilli</taxon>
        <taxon>Bacillales</taxon>
        <taxon>Bacillaceae</taxon>
        <taxon>Bacillus</taxon>
    </lineage>
</organism>
<name>A0A0M4FQ83_9BACI</name>